<dbReference type="RefSeq" id="WP_060834779.1">
    <property type="nucleotide sequence ID" value="NZ_JAESJD010000034.1"/>
</dbReference>
<dbReference type="Gene3D" id="3.40.50.12780">
    <property type="entry name" value="N-terminal domain of ligase-like"/>
    <property type="match status" value="1"/>
</dbReference>
<dbReference type="EMBL" id="AP014800">
    <property type="protein sequence ID" value="BAQ69161.1"/>
    <property type="molecule type" value="Genomic_DNA"/>
</dbReference>
<dbReference type="KEGG" id="rsu:NHU_02006"/>
<name>A0A0D6B2C3_RHOSU</name>
<dbReference type="PATRIC" id="fig|35806.4.peg.2067"/>
<dbReference type="InterPro" id="IPR042099">
    <property type="entry name" value="ANL_N_sf"/>
</dbReference>
<accession>A0A0D6B2C3</accession>
<organism evidence="1 2">
    <name type="scientific">Rhodovulum sulfidophilum</name>
    <name type="common">Rhodobacter sulfidophilus</name>
    <dbReference type="NCBI Taxonomy" id="35806"/>
    <lineage>
        <taxon>Bacteria</taxon>
        <taxon>Pseudomonadati</taxon>
        <taxon>Pseudomonadota</taxon>
        <taxon>Alphaproteobacteria</taxon>
        <taxon>Rhodobacterales</taxon>
        <taxon>Paracoccaceae</taxon>
        <taxon>Rhodovulum</taxon>
    </lineage>
</organism>
<proteinExistence type="predicted"/>
<dbReference type="SUPFAM" id="SSF56801">
    <property type="entry name" value="Acetyl-CoA synthetase-like"/>
    <property type="match status" value="1"/>
</dbReference>
<dbReference type="AlphaFoldDB" id="A0A0D6B2C3"/>
<evidence type="ECO:0008006" key="3">
    <source>
        <dbReference type="Google" id="ProtNLM"/>
    </source>
</evidence>
<evidence type="ECO:0000313" key="2">
    <source>
        <dbReference type="Proteomes" id="UP000064912"/>
    </source>
</evidence>
<gene>
    <name evidence="1" type="ORF">NHU_02006</name>
</gene>
<protein>
    <recommendedName>
        <fullName evidence="3">Phenylacetate-CoA ligase</fullName>
    </recommendedName>
</protein>
<dbReference type="Proteomes" id="UP000064912">
    <property type="component" value="Chromosome"/>
</dbReference>
<sequence>MSTDTALRPVADTNTIAGLIAADELQPGSPAAIRGLESFLSKIRRAEQLTGRRFAEFAPDLQDALILRRLQQMIGTLQSNPSWAARLAAAGITGAVRDFDQWQSIPLTDKTVMRDLYMGERQGLAVPLSFGGFEIVASGGTSSGQPVETVYSLRELQDTYEFAGEFMGRYQLAPFFDEDAPKWVMTTLADYNLWSSGTMVGGVLQKIPGTNYLGIGPVTKDVFGHLMRYIGPKAFMSITASVAALPELGSELSDDARRSLRVALYGSGVLNARHREELKAAYPNVSILSYFAATQAEAIALQLDPASPWLATVPGLHLVEIVGPDGRWVKDGEEGELVVTRLHAHEAPLPRLLIGDRVIRRPGVAGAGLNTMQFEYVGRSGDVIHLGDTQFSAKRVLDGLGHGLAAIGIDLNRAAREVQFVNDRRNRRLTLLVAADEPEIINRQVGLIGAHGTYQMFGDALIRSLSLFNQGEANFHYLAKTGYHLELRFVPPGAPEINRTAVGKTPLLCDKQQ</sequence>
<dbReference type="PANTHER" id="PTHR43845:SF1">
    <property type="entry name" value="BLR5969 PROTEIN"/>
    <property type="match status" value="1"/>
</dbReference>
<reference evidence="1 2" key="1">
    <citation type="submission" date="2015-02" db="EMBL/GenBank/DDBJ databases">
        <title>Genome sequene of Rhodovulum sulfidophilum DSM 2351.</title>
        <authorList>
            <person name="Nagao N."/>
        </authorList>
    </citation>
    <scope>NUCLEOTIDE SEQUENCE [LARGE SCALE GENOMIC DNA]</scope>
    <source>
        <strain evidence="1 2">DSM 2351</strain>
    </source>
</reference>
<dbReference type="PANTHER" id="PTHR43845">
    <property type="entry name" value="BLR5969 PROTEIN"/>
    <property type="match status" value="1"/>
</dbReference>
<evidence type="ECO:0000313" key="1">
    <source>
        <dbReference type="EMBL" id="BAQ69161.1"/>
    </source>
</evidence>